<dbReference type="InterPro" id="IPR036291">
    <property type="entry name" value="NAD(P)-bd_dom_sf"/>
</dbReference>
<dbReference type="Proteomes" id="UP000565711">
    <property type="component" value="Unassembled WGS sequence"/>
</dbReference>
<dbReference type="EMBL" id="JAAXOP010000016">
    <property type="protein sequence ID" value="NKY53224.1"/>
    <property type="molecule type" value="Genomic_DNA"/>
</dbReference>
<keyword evidence="4" id="KW-1185">Reference proteome</keyword>
<protein>
    <submittedName>
        <fullName evidence="3">SDR family oxidoreductase</fullName>
    </submittedName>
</protein>
<dbReference type="PRINTS" id="PR00081">
    <property type="entry name" value="GDHRDH"/>
</dbReference>
<reference evidence="3 4" key="1">
    <citation type="submission" date="2020-04" db="EMBL/GenBank/DDBJ databases">
        <title>MicrobeNet Type strains.</title>
        <authorList>
            <person name="Nicholson A.C."/>
        </authorList>
    </citation>
    <scope>NUCLEOTIDE SEQUENCE [LARGE SCALE GENOMIC DNA]</scope>
    <source>
        <strain evidence="3 4">JCM 12354</strain>
    </source>
</reference>
<evidence type="ECO:0000313" key="4">
    <source>
        <dbReference type="Proteomes" id="UP000565711"/>
    </source>
</evidence>
<accession>A0A846Y5W8</accession>
<dbReference type="PROSITE" id="PS00061">
    <property type="entry name" value="ADH_SHORT"/>
    <property type="match status" value="1"/>
</dbReference>
<gene>
    <name evidence="3" type="ORF">HGA08_23780</name>
</gene>
<evidence type="ECO:0000256" key="1">
    <source>
        <dbReference type="ARBA" id="ARBA00006484"/>
    </source>
</evidence>
<name>A0A846Y5W8_9NOCA</name>
<dbReference type="PRINTS" id="PR00080">
    <property type="entry name" value="SDRFAMILY"/>
</dbReference>
<dbReference type="AlphaFoldDB" id="A0A846Y5W8"/>
<dbReference type="Pfam" id="PF13561">
    <property type="entry name" value="adh_short_C2"/>
    <property type="match status" value="1"/>
</dbReference>
<dbReference type="PANTHER" id="PTHR42760:SF133">
    <property type="entry name" value="3-OXOACYL-[ACYL-CARRIER-PROTEIN] REDUCTASE"/>
    <property type="match status" value="1"/>
</dbReference>
<keyword evidence="2" id="KW-0560">Oxidoreductase</keyword>
<dbReference type="GO" id="GO:0016616">
    <property type="term" value="F:oxidoreductase activity, acting on the CH-OH group of donors, NAD or NADP as acceptor"/>
    <property type="evidence" value="ECO:0007669"/>
    <property type="project" value="TreeGrafter"/>
</dbReference>
<dbReference type="SUPFAM" id="SSF51735">
    <property type="entry name" value="NAD(P)-binding Rossmann-fold domains"/>
    <property type="match status" value="1"/>
</dbReference>
<dbReference type="RefSeq" id="WP_067875170.1">
    <property type="nucleotide sequence ID" value="NZ_JAAXOP010000016.1"/>
</dbReference>
<evidence type="ECO:0000313" key="3">
    <source>
        <dbReference type="EMBL" id="NKY53224.1"/>
    </source>
</evidence>
<dbReference type="InterPro" id="IPR020904">
    <property type="entry name" value="Sc_DH/Rdtase_CS"/>
</dbReference>
<dbReference type="FunFam" id="3.40.50.720:FF:000084">
    <property type="entry name" value="Short-chain dehydrogenase reductase"/>
    <property type="match status" value="1"/>
</dbReference>
<proteinExistence type="inferred from homology"/>
<dbReference type="CDD" id="cd05233">
    <property type="entry name" value="SDR_c"/>
    <property type="match status" value="1"/>
</dbReference>
<comment type="caution">
    <text evidence="3">The sequence shown here is derived from an EMBL/GenBank/DDBJ whole genome shotgun (WGS) entry which is preliminary data.</text>
</comment>
<organism evidence="3 4">
    <name type="scientific">Nocardia vermiculata</name>
    <dbReference type="NCBI Taxonomy" id="257274"/>
    <lineage>
        <taxon>Bacteria</taxon>
        <taxon>Bacillati</taxon>
        <taxon>Actinomycetota</taxon>
        <taxon>Actinomycetes</taxon>
        <taxon>Mycobacteriales</taxon>
        <taxon>Nocardiaceae</taxon>
        <taxon>Nocardia</taxon>
    </lineage>
</organism>
<dbReference type="PANTHER" id="PTHR42760">
    <property type="entry name" value="SHORT-CHAIN DEHYDROGENASES/REDUCTASES FAMILY MEMBER"/>
    <property type="match status" value="1"/>
</dbReference>
<evidence type="ECO:0000256" key="2">
    <source>
        <dbReference type="ARBA" id="ARBA00023002"/>
    </source>
</evidence>
<comment type="similarity">
    <text evidence="1">Belongs to the short-chain dehydrogenases/reductases (SDR) family.</text>
</comment>
<sequence length="252" mass="25376">MEYAGKSVLITGAASGIGYATAELFARAGADIVAADINEDALLTATRTLGSEARGQVFGVPCDTADPDSCAQLVARAVDHLGKLDIVCNIAGVLGNGATEDLPDQTWQKVLAVNLDGPFYISKRVIPHLLETRGSIVNVASAAGLVGVPYGAAYSASKAGVIGLTKALAAEYARRGVRVNAVCPGHVLTPMTAGGGGFGPDVDTDLLGRLSPLTGKGSEPGEIAAAIAFLSADTARNTTGAVLTIDGGQTAI</sequence>
<dbReference type="InterPro" id="IPR002347">
    <property type="entry name" value="SDR_fam"/>
</dbReference>
<dbReference type="Gene3D" id="3.40.50.720">
    <property type="entry name" value="NAD(P)-binding Rossmann-like Domain"/>
    <property type="match status" value="1"/>
</dbReference>